<organism evidence="1 2">
    <name type="scientific">Smittium culicis</name>
    <dbReference type="NCBI Taxonomy" id="133412"/>
    <lineage>
        <taxon>Eukaryota</taxon>
        <taxon>Fungi</taxon>
        <taxon>Fungi incertae sedis</taxon>
        <taxon>Zoopagomycota</taxon>
        <taxon>Kickxellomycotina</taxon>
        <taxon>Harpellomycetes</taxon>
        <taxon>Harpellales</taxon>
        <taxon>Legeriomycetaceae</taxon>
        <taxon>Smittium</taxon>
    </lineage>
</organism>
<name>A0A1R1XBW9_9FUNG</name>
<dbReference type="Proteomes" id="UP000187429">
    <property type="component" value="Unassembled WGS sequence"/>
</dbReference>
<comment type="caution">
    <text evidence="1">The sequence shown here is derived from an EMBL/GenBank/DDBJ whole genome shotgun (WGS) entry which is preliminary data.</text>
</comment>
<proteinExistence type="predicted"/>
<reference evidence="2" key="1">
    <citation type="submission" date="2017-01" db="EMBL/GenBank/DDBJ databases">
        <authorList>
            <person name="Wang Y."/>
            <person name="White M."/>
            <person name="Kvist S."/>
            <person name="Moncalvo J.-M."/>
        </authorList>
    </citation>
    <scope>NUCLEOTIDE SEQUENCE [LARGE SCALE GENOMIC DNA]</scope>
    <source>
        <strain evidence="2">ID-206-W2</strain>
    </source>
</reference>
<sequence>MFSKTITKSFSLKTVSLLRRPIQAVNDVPLSAVILLGTPNIENEFEITRNAETVVVSAVASANGNPVSTSTIVNTYLFPIFDTGNGPKKSIIHSRNILLIGERPSNLYKGNLGANS</sequence>
<dbReference type="EMBL" id="LSSM01005709">
    <property type="protein sequence ID" value="OMJ12125.1"/>
    <property type="molecule type" value="Genomic_DNA"/>
</dbReference>
<evidence type="ECO:0000313" key="2">
    <source>
        <dbReference type="Proteomes" id="UP000187429"/>
    </source>
</evidence>
<dbReference type="AlphaFoldDB" id="A0A1R1XBW9"/>
<protein>
    <submittedName>
        <fullName evidence="1">Uncharacterized protein</fullName>
    </submittedName>
</protein>
<evidence type="ECO:0000313" key="1">
    <source>
        <dbReference type="EMBL" id="OMJ12125.1"/>
    </source>
</evidence>
<keyword evidence="2" id="KW-1185">Reference proteome</keyword>
<gene>
    <name evidence="1" type="ORF">AYI69_g9545</name>
</gene>
<accession>A0A1R1XBW9</accession>